<gene>
    <name evidence="1" type="ORF">TQ37_04925</name>
</gene>
<reference evidence="1 2" key="2">
    <citation type="submission" date="2015-05" db="EMBL/GenBank/DDBJ databases">
        <title>Lifestyle Evolution in Cyanobacterial Symbionts of Sponges.</title>
        <authorList>
            <person name="Burgsdorf I."/>
            <person name="Slaby B.M."/>
            <person name="Handley K.M."/>
            <person name="Haber M."/>
            <person name="Blom J."/>
            <person name="Marshall C.W."/>
            <person name="Gilbert J.A."/>
            <person name="Hentschel U."/>
            <person name="Steindler L."/>
        </authorList>
    </citation>
    <scope>NUCLEOTIDE SEQUENCE [LARGE SCALE GENOMIC DNA]</scope>
    <source>
        <strain evidence="1">15L</strain>
    </source>
</reference>
<reference evidence="1 2" key="1">
    <citation type="submission" date="2015-02" db="EMBL/GenBank/DDBJ databases">
        <authorList>
            <person name="Slaby B."/>
            <person name="Hentschel U."/>
        </authorList>
    </citation>
    <scope>NUCLEOTIDE SEQUENCE [LARGE SCALE GENOMIC DNA]</scope>
    <source>
        <strain evidence="1">15L</strain>
    </source>
</reference>
<protein>
    <submittedName>
        <fullName evidence="1">Uncharacterized protein</fullName>
    </submittedName>
</protein>
<dbReference type="Proteomes" id="UP000035037">
    <property type="component" value="Unassembled WGS sequence"/>
</dbReference>
<dbReference type="EMBL" id="JYFQ01000097">
    <property type="protein sequence ID" value="KKZ12916.1"/>
    <property type="molecule type" value="Genomic_DNA"/>
</dbReference>
<organism evidence="1 2">
    <name type="scientific">Candidatus Synechococcus spongiarum 15L</name>
    <dbReference type="NCBI Taxonomy" id="1608419"/>
    <lineage>
        <taxon>Bacteria</taxon>
        <taxon>Bacillati</taxon>
        <taxon>Cyanobacteriota</taxon>
        <taxon>Cyanophyceae</taxon>
        <taxon>Synechococcales</taxon>
        <taxon>Synechococcaceae</taxon>
        <taxon>Synechococcus</taxon>
    </lineage>
</organism>
<comment type="caution">
    <text evidence="1">The sequence shown here is derived from an EMBL/GenBank/DDBJ whole genome shotgun (WGS) entry which is preliminary data.</text>
</comment>
<name>A0A0G8AVI3_9SYNE</name>
<accession>A0A0G8AVI3</accession>
<proteinExistence type="predicted"/>
<evidence type="ECO:0000313" key="2">
    <source>
        <dbReference type="Proteomes" id="UP000035037"/>
    </source>
</evidence>
<sequence length="90" mass="9296">MAPEAKDMMTQPMGRCSPGKGCTEARWLDAVAPEGGPGQLVAASPDSSAPSQLTVVNQTRQVADQVMVTAEWGCHPGSVVTQLGVAHPPI</sequence>
<evidence type="ECO:0000313" key="1">
    <source>
        <dbReference type="EMBL" id="KKZ12916.1"/>
    </source>
</evidence>
<dbReference type="AlphaFoldDB" id="A0A0G8AVI3"/>